<proteinExistence type="predicted"/>
<sequence>MPKKSDSISKKAEEIQQKRYKFRAMQLQILINKYGSPKALAAAIGMSRSYVTSLLSRDIGECAARTIESTLDMRGFFGLPEVLPAHVLLMQSTYRDALEGLKGRELEQGFYRMRVQDLAKEYETVVQFGNAVGFNNGHYISLILGDYRPISELTRTRIELLPGRNEWFKPASVYADWETKKAA</sequence>
<organism evidence="1 2">
    <name type="scientific">Comamonas thiooxydans</name>
    <dbReference type="NCBI Taxonomy" id="363952"/>
    <lineage>
        <taxon>Bacteria</taxon>
        <taxon>Pseudomonadati</taxon>
        <taxon>Pseudomonadota</taxon>
        <taxon>Betaproteobacteria</taxon>
        <taxon>Burkholderiales</taxon>
        <taxon>Comamonadaceae</taxon>
        <taxon>Comamonas</taxon>
    </lineage>
</organism>
<protein>
    <submittedName>
        <fullName evidence="1">Uncharacterized protein</fullName>
    </submittedName>
</protein>
<dbReference type="Proteomes" id="UP000029567">
    <property type="component" value="Unassembled WGS sequence"/>
</dbReference>
<evidence type="ECO:0000313" key="1">
    <source>
        <dbReference type="EMBL" id="KGG87665.1"/>
    </source>
</evidence>
<dbReference type="AlphaFoldDB" id="A0A0E3BCJ1"/>
<reference evidence="1 2" key="1">
    <citation type="submission" date="2013-09" db="EMBL/GenBank/DDBJ databases">
        <title>High correlation between genotypes and phenotypes of environmental bacteria Comamonas testosteroni strains.</title>
        <authorList>
            <person name="Liu L."/>
            <person name="Zhu W."/>
            <person name="Xia X."/>
            <person name="Xu B."/>
            <person name="Luo M."/>
            <person name="Wang G."/>
        </authorList>
    </citation>
    <scope>NUCLEOTIDE SEQUENCE [LARGE SCALE GENOMIC DNA]</scope>
    <source>
        <strain evidence="1 2">JL14</strain>
    </source>
</reference>
<evidence type="ECO:0000313" key="2">
    <source>
        <dbReference type="Proteomes" id="UP000029567"/>
    </source>
</evidence>
<name>A0A0E3BCJ1_9BURK</name>
<dbReference type="EMBL" id="AWTN01000106">
    <property type="protein sequence ID" value="KGG87665.1"/>
    <property type="molecule type" value="Genomic_DNA"/>
</dbReference>
<accession>A0A0E3BCJ1</accession>
<gene>
    <name evidence="1" type="ORF">P245_19635</name>
</gene>
<comment type="caution">
    <text evidence="1">The sequence shown here is derived from an EMBL/GenBank/DDBJ whole genome shotgun (WGS) entry which is preliminary data.</text>
</comment>